<keyword evidence="5" id="KW-1185">Reference proteome</keyword>
<dbReference type="InterPro" id="IPR036388">
    <property type="entry name" value="WH-like_DNA-bd_sf"/>
</dbReference>
<reference evidence="5" key="1">
    <citation type="submission" date="2016-06" db="EMBL/GenBank/DDBJ databases">
        <authorList>
            <person name="Varghese N."/>
            <person name="Submissions Spin"/>
        </authorList>
    </citation>
    <scope>NUCLEOTIDE SEQUENCE [LARGE SCALE GENOMIC DNA]</scope>
    <source>
        <strain evidence="5">DSM 44983</strain>
    </source>
</reference>
<evidence type="ECO:0000256" key="3">
    <source>
        <dbReference type="ARBA" id="ARBA00023163"/>
    </source>
</evidence>
<proteinExistence type="predicted"/>
<dbReference type="PANTHER" id="PTHR33204">
    <property type="entry name" value="TRANSCRIPTIONAL REGULATOR, MARR FAMILY"/>
    <property type="match status" value="1"/>
</dbReference>
<dbReference type="GO" id="GO:0003677">
    <property type="term" value="F:DNA binding"/>
    <property type="evidence" value="ECO:0007669"/>
    <property type="project" value="UniProtKB-KW"/>
</dbReference>
<accession>A0A109INB4</accession>
<dbReference type="PANTHER" id="PTHR33204:SF18">
    <property type="entry name" value="TRANSCRIPTIONAL REGULATORY PROTEIN"/>
    <property type="match status" value="1"/>
</dbReference>
<keyword evidence="2" id="KW-0238">DNA-binding</keyword>
<dbReference type="Proteomes" id="UP000198226">
    <property type="component" value="Chromosome I"/>
</dbReference>
<protein>
    <submittedName>
        <fullName evidence="4">Transcriptional regulator, HxlR family</fullName>
    </submittedName>
</protein>
<keyword evidence="3" id="KW-0804">Transcription</keyword>
<keyword evidence="1" id="KW-0805">Transcription regulation</keyword>
<organism evidence="4 5">
    <name type="scientific">Micromonospora rifamycinica</name>
    <dbReference type="NCBI Taxonomy" id="291594"/>
    <lineage>
        <taxon>Bacteria</taxon>
        <taxon>Bacillati</taxon>
        <taxon>Actinomycetota</taxon>
        <taxon>Actinomycetes</taxon>
        <taxon>Micromonosporales</taxon>
        <taxon>Micromonosporaceae</taxon>
        <taxon>Micromonospora</taxon>
    </lineage>
</organism>
<evidence type="ECO:0000313" key="5">
    <source>
        <dbReference type="Proteomes" id="UP000198226"/>
    </source>
</evidence>
<gene>
    <name evidence="4" type="ORF">GA0070623_1387</name>
</gene>
<dbReference type="PROSITE" id="PS51118">
    <property type="entry name" value="HTH_HXLR"/>
    <property type="match status" value="1"/>
</dbReference>
<evidence type="ECO:0000256" key="1">
    <source>
        <dbReference type="ARBA" id="ARBA00023015"/>
    </source>
</evidence>
<sequence>MSEYHQFCGLARALDVIGDRWNLLIVRELLIADRRHHELRSALPGIATNLLSARLQHLADAGIVQRCDEAGRKAVRYRLTDLGQGLRGPVRELVRWGAAFMATGPAPDDTVRPQWLGLAIEALLPATGLPTGAAIGVHADGLDFTVRLTAGGPRVTAGRDNGADATVDGPTAAVLGLFSGALAPGSPAARAIEIRDPHGLLARVLATPADAAQP</sequence>
<dbReference type="InterPro" id="IPR002577">
    <property type="entry name" value="HTH_HxlR"/>
</dbReference>
<evidence type="ECO:0000256" key="2">
    <source>
        <dbReference type="ARBA" id="ARBA00023125"/>
    </source>
</evidence>
<name>A0A109INB4_9ACTN</name>
<dbReference type="Pfam" id="PF01638">
    <property type="entry name" value="HxlR"/>
    <property type="match status" value="1"/>
</dbReference>
<dbReference type="RefSeq" id="WP_067303565.1">
    <property type="nucleotide sequence ID" value="NZ_LRMV01000017.1"/>
</dbReference>
<dbReference type="AlphaFoldDB" id="A0A109INB4"/>
<dbReference type="InterPro" id="IPR036390">
    <property type="entry name" value="WH_DNA-bd_sf"/>
</dbReference>
<dbReference type="SUPFAM" id="SSF46785">
    <property type="entry name" value="Winged helix' DNA-binding domain"/>
    <property type="match status" value="1"/>
</dbReference>
<dbReference type="OrthoDB" id="9792527at2"/>
<evidence type="ECO:0000313" key="4">
    <source>
        <dbReference type="EMBL" id="SCG46647.1"/>
    </source>
</evidence>
<dbReference type="EMBL" id="LT607752">
    <property type="protein sequence ID" value="SCG46647.1"/>
    <property type="molecule type" value="Genomic_DNA"/>
</dbReference>
<dbReference type="Gene3D" id="1.10.10.10">
    <property type="entry name" value="Winged helix-like DNA-binding domain superfamily/Winged helix DNA-binding domain"/>
    <property type="match status" value="1"/>
</dbReference>